<sequence length="295" mass="33691">MAKKENNARLGKGLSAIFGEDVSNVLEDIQQGKSEVHEDSKFEVDVKDVKPNPYQPRKHFDDDKIQELADSIKLHGVFTPILVKKAVKGYELITGERRLRASKLAGLKRIPAILMDFDDQQMMEIALLENIQREDLNAIEEAQGYEKLIKKLGYKQEELAHRIGKSREHVANMLRLLKLPASVQQHVVNNELSMGHVRALLSLKDPKLMEEVAQKAIQLHLSVRAVETLVKNMNEPKPEPVKKERDVNLDQVEKRLQSRFGTKVKIDEKQIVIKYHGNDDLNRVLEMIGGLDEEM</sequence>
<dbReference type="GO" id="GO:0005694">
    <property type="term" value="C:chromosome"/>
    <property type="evidence" value="ECO:0007669"/>
    <property type="project" value="TreeGrafter"/>
</dbReference>
<dbReference type="PANTHER" id="PTHR33375:SF1">
    <property type="entry name" value="CHROMOSOME-PARTITIONING PROTEIN PARB-RELATED"/>
    <property type="match status" value="1"/>
</dbReference>
<comment type="similarity">
    <text evidence="2">Belongs to the ParB family.</text>
</comment>
<dbReference type="PANTHER" id="PTHR33375">
    <property type="entry name" value="CHROMOSOME-PARTITIONING PROTEIN PARB-RELATED"/>
    <property type="match status" value="1"/>
</dbReference>
<comment type="caution">
    <text evidence="6">The sequence shown here is derived from an EMBL/GenBank/DDBJ whole genome shotgun (WGS) entry which is preliminary data.</text>
</comment>
<reference evidence="6 7" key="1">
    <citation type="submission" date="2019-03" db="EMBL/GenBank/DDBJ databases">
        <title>Genomic Encyclopedia of Type Strains, Phase IV (KMG-IV): sequencing the most valuable type-strain genomes for metagenomic binning, comparative biology and taxonomic classification.</title>
        <authorList>
            <person name="Goeker M."/>
        </authorList>
    </citation>
    <scope>NUCLEOTIDE SEQUENCE [LARGE SCALE GENOMIC DNA]</scope>
    <source>
        <strain evidence="6 7">DSM 29481</strain>
    </source>
</reference>
<dbReference type="GO" id="GO:0045881">
    <property type="term" value="P:positive regulation of sporulation resulting in formation of a cellular spore"/>
    <property type="evidence" value="ECO:0007669"/>
    <property type="project" value="TreeGrafter"/>
</dbReference>
<keyword evidence="3" id="KW-0159">Chromosome partition</keyword>
<dbReference type="InterPro" id="IPR050336">
    <property type="entry name" value="Chromosome_partition/occlusion"/>
</dbReference>
<comment type="subcellular location">
    <subcellularLocation>
        <location evidence="1">Cytoplasm</location>
        <location evidence="1">Nucleoid</location>
    </subcellularLocation>
</comment>
<dbReference type="InterPro" id="IPR036086">
    <property type="entry name" value="ParB/Sulfiredoxin_sf"/>
</dbReference>
<dbReference type="AlphaFoldDB" id="A0A4R3T4A6"/>
<evidence type="ECO:0000256" key="2">
    <source>
        <dbReference type="ARBA" id="ARBA00006295"/>
    </source>
</evidence>
<evidence type="ECO:0000256" key="1">
    <source>
        <dbReference type="ARBA" id="ARBA00004453"/>
    </source>
</evidence>
<dbReference type="EMBL" id="SMBP01000020">
    <property type="protein sequence ID" value="TCU56230.1"/>
    <property type="molecule type" value="Genomic_DNA"/>
</dbReference>
<feature type="domain" description="ParB-like N-terminal" evidence="5">
    <location>
        <begin position="42"/>
        <end position="131"/>
    </location>
</feature>
<dbReference type="SUPFAM" id="SSF109709">
    <property type="entry name" value="KorB DNA-binding domain-like"/>
    <property type="match status" value="1"/>
</dbReference>
<dbReference type="GO" id="GO:0003677">
    <property type="term" value="F:DNA binding"/>
    <property type="evidence" value="ECO:0007669"/>
    <property type="project" value="UniProtKB-KW"/>
</dbReference>
<dbReference type="Gene3D" id="3.90.1530.30">
    <property type="match status" value="1"/>
</dbReference>
<protein>
    <submittedName>
        <fullName evidence="6">Chromosome segregation DNA-binding protein</fullName>
    </submittedName>
</protein>
<dbReference type="Pfam" id="PF02195">
    <property type="entry name" value="ParB_N"/>
    <property type="match status" value="1"/>
</dbReference>
<dbReference type="Pfam" id="PF23552">
    <property type="entry name" value="ParB_C"/>
    <property type="match status" value="1"/>
</dbReference>
<evidence type="ECO:0000313" key="7">
    <source>
        <dbReference type="Proteomes" id="UP000295773"/>
    </source>
</evidence>
<dbReference type="GeneID" id="73794419"/>
<organism evidence="6 7">
    <name type="scientific">Longicatena caecimuris</name>
    <dbReference type="NCBI Taxonomy" id="1796635"/>
    <lineage>
        <taxon>Bacteria</taxon>
        <taxon>Bacillati</taxon>
        <taxon>Bacillota</taxon>
        <taxon>Erysipelotrichia</taxon>
        <taxon>Erysipelotrichales</taxon>
        <taxon>Erysipelotrichaceae</taxon>
        <taxon>Longicatena</taxon>
    </lineage>
</organism>
<dbReference type="SMART" id="SM00470">
    <property type="entry name" value="ParB"/>
    <property type="match status" value="1"/>
</dbReference>
<evidence type="ECO:0000256" key="4">
    <source>
        <dbReference type="ARBA" id="ARBA00023125"/>
    </source>
</evidence>
<evidence type="ECO:0000259" key="5">
    <source>
        <dbReference type="SMART" id="SM00470"/>
    </source>
</evidence>
<dbReference type="FunFam" id="1.10.10.2830:FF:000001">
    <property type="entry name" value="Chromosome partitioning protein ParB"/>
    <property type="match status" value="1"/>
</dbReference>
<dbReference type="CDD" id="cd16393">
    <property type="entry name" value="SPO0J_N"/>
    <property type="match status" value="1"/>
</dbReference>
<dbReference type="InterPro" id="IPR041468">
    <property type="entry name" value="HTH_ParB/Spo0J"/>
</dbReference>
<name>A0A4R3T4A6_9FIRM</name>
<gene>
    <name evidence="6" type="ORF">EDD61_12029</name>
</gene>
<dbReference type="RefSeq" id="WP_008691189.1">
    <property type="nucleotide sequence ID" value="NZ_AP024510.1"/>
</dbReference>
<dbReference type="InterPro" id="IPR003115">
    <property type="entry name" value="ParB_N"/>
</dbReference>
<dbReference type="Proteomes" id="UP000295773">
    <property type="component" value="Unassembled WGS sequence"/>
</dbReference>
<dbReference type="GO" id="GO:0007059">
    <property type="term" value="P:chromosome segregation"/>
    <property type="evidence" value="ECO:0007669"/>
    <property type="project" value="UniProtKB-KW"/>
</dbReference>
<accession>A0A4R3T4A6</accession>
<dbReference type="InterPro" id="IPR004437">
    <property type="entry name" value="ParB/RepB/Spo0J"/>
</dbReference>
<proteinExistence type="inferred from homology"/>
<evidence type="ECO:0000256" key="3">
    <source>
        <dbReference type="ARBA" id="ARBA00022829"/>
    </source>
</evidence>
<dbReference type="NCBIfam" id="TIGR00180">
    <property type="entry name" value="parB_part"/>
    <property type="match status" value="1"/>
</dbReference>
<dbReference type="InterPro" id="IPR057240">
    <property type="entry name" value="ParB_dimer_C"/>
</dbReference>
<dbReference type="FunFam" id="3.90.1530.30:FF:000001">
    <property type="entry name" value="Chromosome partitioning protein ParB"/>
    <property type="match status" value="1"/>
</dbReference>
<keyword evidence="4 6" id="KW-0238">DNA-binding</keyword>
<dbReference type="Gene3D" id="1.10.10.2830">
    <property type="match status" value="1"/>
</dbReference>
<dbReference type="SUPFAM" id="SSF110849">
    <property type="entry name" value="ParB/Sulfiredoxin"/>
    <property type="match status" value="1"/>
</dbReference>
<dbReference type="GO" id="GO:0009295">
    <property type="term" value="C:nucleoid"/>
    <property type="evidence" value="ECO:0007669"/>
    <property type="project" value="UniProtKB-SubCell"/>
</dbReference>
<dbReference type="Pfam" id="PF17762">
    <property type="entry name" value="HTH_ParB"/>
    <property type="match status" value="1"/>
</dbReference>
<keyword evidence="7" id="KW-1185">Reference proteome</keyword>
<evidence type="ECO:0000313" key="6">
    <source>
        <dbReference type="EMBL" id="TCU56230.1"/>
    </source>
</evidence>